<dbReference type="NCBIfam" id="NF007251">
    <property type="entry name" value="PRK09698.1"/>
    <property type="match status" value="1"/>
</dbReference>
<organism evidence="3 4">
    <name type="scientific">Kluyvera intermedia</name>
    <name type="common">Enterobacter intermedius</name>
    <dbReference type="NCBI Taxonomy" id="61648"/>
    <lineage>
        <taxon>Bacteria</taxon>
        <taxon>Pseudomonadati</taxon>
        <taxon>Pseudomonadota</taxon>
        <taxon>Gammaproteobacteria</taxon>
        <taxon>Enterobacterales</taxon>
        <taxon>Enterobacteriaceae</taxon>
        <taxon>Kluyvera</taxon>
    </lineage>
</organism>
<dbReference type="Proteomes" id="UP000867740">
    <property type="component" value="Unassembled WGS sequence"/>
</dbReference>
<dbReference type="InterPro" id="IPR030883">
    <property type="entry name" value="AlsK"/>
</dbReference>
<protein>
    <recommendedName>
        <fullName evidence="2">D-allose kinase</fullName>
        <shortName evidence="2">Allokinase</shortName>
        <ecNumber evidence="2">2.7.1.55</ecNumber>
    </recommendedName>
</protein>
<keyword evidence="1 2" id="KW-0119">Carbohydrate metabolism</keyword>
<sequence>MHQQHNVVAGVDMGATHIRICLQTAAGDVLHCEKRRTAETIESGVVAGISGLLSQLLEQYNAQCYGLVMGFPALVGKDKRTIISTPNLPLTPDSLIGLAEQLEDALGCPVEFSRDVNLQLSFDVQENGLAGQEVLAAYLGTGMGFAIWLNGAPWTGAHGVAGELGHIPQGDIQQHCACGNPGCLETVCSGIALRRWYEQQPRDYELGALFEHASHEPFVKALLDHAARAIATSVNLFDPDAVILGGGVMDMPSFPRDALITAIRVHVRKPLPHDEVRFLAASSSAFNGAQGAATLARSRFTPQSVAAPAPVAHG</sequence>
<dbReference type="Pfam" id="PF00480">
    <property type="entry name" value="ROK"/>
    <property type="match status" value="1"/>
</dbReference>
<dbReference type="GO" id="GO:0005524">
    <property type="term" value="F:ATP binding"/>
    <property type="evidence" value="ECO:0007669"/>
    <property type="project" value="UniProtKB-UniRule"/>
</dbReference>
<dbReference type="Gene3D" id="3.30.420.40">
    <property type="match status" value="2"/>
</dbReference>
<name>A0A9P3TBT6_KLUIN</name>
<comment type="caution">
    <text evidence="3">The sequence shown here is derived from an EMBL/GenBank/DDBJ whole genome shotgun (WGS) entry which is preliminary data.</text>
</comment>
<dbReference type="InterPro" id="IPR043129">
    <property type="entry name" value="ATPase_NBD"/>
</dbReference>
<keyword evidence="2 3" id="KW-0418">Kinase</keyword>
<comment type="function">
    <text evidence="2">Catalyzes the phosphorylation of D-allose to D-allose 6-phosphate.</text>
</comment>
<dbReference type="AlphaFoldDB" id="A0A9P3TBT6"/>
<gene>
    <name evidence="2 3" type="primary">alsK</name>
    <name evidence="3" type="ORF">I8531_004201</name>
</gene>
<evidence type="ECO:0000256" key="1">
    <source>
        <dbReference type="ARBA" id="ARBA00023277"/>
    </source>
</evidence>
<dbReference type="RefSeq" id="WP_047372148.1">
    <property type="nucleotide sequence ID" value="NZ_CABMNU010000005.1"/>
</dbReference>
<evidence type="ECO:0000256" key="2">
    <source>
        <dbReference type="HAMAP-Rule" id="MF_00988"/>
    </source>
</evidence>
<dbReference type="EC" id="2.7.1.55" evidence="2"/>
<dbReference type="GO" id="GO:0008787">
    <property type="term" value="F:D-allose kinase activity"/>
    <property type="evidence" value="ECO:0007669"/>
    <property type="project" value="UniProtKB-UniRule"/>
</dbReference>
<dbReference type="PANTHER" id="PTHR18964">
    <property type="entry name" value="ROK (REPRESSOR, ORF, KINASE) FAMILY"/>
    <property type="match status" value="1"/>
</dbReference>
<dbReference type="InterPro" id="IPR000600">
    <property type="entry name" value="ROK"/>
</dbReference>
<evidence type="ECO:0000313" key="3">
    <source>
        <dbReference type="EMBL" id="HAT3583851.1"/>
    </source>
</evidence>
<dbReference type="InterPro" id="IPR049874">
    <property type="entry name" value="ROK_cs"/>
</dbReference>
<dbReference type="CDD" id="cd24070">
    <property type="entry name" value="ASKHA_NBD_ROK_AlsK"/>
    <property type="match status" value="1"/>
</dbReference>
<comment type="catalytic activity">
    <reaction evidence="2">
        <text>D-allose + ATP = D-allose 6-phosphate + ADP + H(+)</text>
        <dbReference type="Rhea" id="RHEA:14805"/>
        <dbReference type="ChEBI" id="CHEBI:15378"/>
        <dbReference type="ChEBI" id="CHEBI:30616"/>
        <dbReference type="ChEBI" id="CHEBI:40822"/>
        <dbReference type="ChEBI" id="CHEBI:58328"/>
        <dbReference type="ChEBI" id="CHEBI:456216"/>
        <dbReference type="EC" id="2.7.1.55"/>
    </reaction>
</comment>
<dbReference type="EMBL" id="DACSUM010000042">
    <property type="protein sequence ID" value="HAT3583851.1"/>
    <property type="molecule type" value="Genomic_DNA"/>
</dbReference>
<keyword evidence="2" id="KW-0067">ATP-binding</keyword>
<evidence type="ECO:0000313" key="4">
    <source>
        <dbReference type="Proteomes" id="UP000867740"/>
    </source>
</evidence>
<dbReference type="HAMAP" id="MF_00988">
    <property type="entry name" value="Allose_kinase"/>
    <property type="match status" value="1"/>
</dbReference>
<dbReference type="SUPFAM" id="SSF53067">
    <property type="entry name" value="Actin-like ATPase domain"/>
    <property type="match status" value="1"/>
</dbReference>
<reference evidence="3" key="2">
    <citation type="submission" date="2020-10" db="EMBL/GenBank/DDBJ databases">
        <authorList>
            <consortium name="NCBI Pathogen Detection Project"/>
        </authorList>
    </citation>
    <scope>NUCLEOTIDE SEQUENCE</scope>
    <source>
        <strain evidence="3">CAVp300</strain>
    </source>
</reference>
<keyword evidence="2 3" id="KW-0808">Transferase</keyword>
<feature type="binding site" evidence="2">
    <location>
        <begin position="142"/>
        <end position="149"/>
    </location>
    <ligand>
        <name>ATP</name>
        <dbReference type="ChEBI" id="CHEBI:30616"/>
    </ligand>
</feature>
<accession>A0A9P3TBT6</accession>
<reference evidence="3" key="1">
    <citation type="journal article" date="2018" name="Genome Biol.">
        <title>SKESA: strategic k-mer extension for scrupulous assemblies.</title>
        <authorList>
            <person name="Souvorov A."/>
            <person name="Agarwala R."/>
            <person name="Lipman D.J."/>
        </authorList>
    </citation>
    <scope>NUCLEOTIDE SEQUENCE</scope>
    <source>
        <strain evidence="3">CAVp300</strain>
    </source>
</reference>
<dbReference type="GO" id="GO:0019316">
    <property type="term" value="P:D-allose catabolic process"/>
    <property type="evidence" value="ECO:0007669"/>
    <property type="project" value="UniProtKB-UniRule"/>
</dbReference>
<comment type="similarity">
    <text evidence="2">Belongs to the ROK (NagC/XylR) family.</text>
</comment>
<proteinExistence type="inferred from homology"/>
<dbReference type="PANTHER" id="PTHR18964:SF174">
    <property type="entry name" value="D-ALLOSE KINASE-RELATED"/>
    <property type="match status" value="1"/>
</dbReference>
<keyword evidence="2" id="KW-0547">Nucleotide-binding</keyword>
<dbReference type="PROSITE" id="PS01125">
    <property type="entry name" value="ROK"/>
    <property type="match status" value="1"/>
</dbReference>
<comment type="pathway">
    <text evidence="2">Carbohydrate degradation; D-allose degradation.</text>
</comment>